<feature type="region of interest" description="Disordered" evidence="1">
    <location>
        <begin position="329"/>
        <end position="383"/>
    </location>
</feature>
<feature type="compositionally biased region" description="Polar residues" evidence="1">
    <location>
        <begin position="75"/>
        <end position="85"/>
    </location>
</feature>
<feature type="region of interest" description="Disordered" evidence="1">
    <location>
        <begin position="183"/>
        <end position="224"/>
    </location>
</feature>
<feature type="region of interest" description="Disordered" evidence="1">
    <location>
        <begin position="48"/>
        <end position="85"/>
    </location>
</feature>
<comment type="caution">
    <text evidence="2">The sequence shown here is derived from an EMBL/GenBank/DDBJ whole genome shotgun (WGS) entry which is preliminary data.</text>
</comment>
<reference evidence="2" key="2">
    <citation type="submission" date="2023-01" db="EMBL/GenBank/DDBJ databases">
        <authorList>
            <person name="Petersen C."/>
        </authorList>
    </citation>
    <scope>NUCLEOTIDE SEQUENCE</scope>
    <source>
        <strain evidence="2">IBT 17514</strain>
    </source>
</reference>
<feature type="region of interest" description="Disordered" evidence="1">
    <location>
        <begin position="444"/>
        <end position="505"/>
    </location>
</feature>
<evidence type="ECO:0000256" key="1">
    <source>
        <dbReference type="SAM" id="MobiDB-lite"/>
    </source>
</evidence>
<feature type="compositionally biased region" description="Low complexity" evidence="1">
    <location>
        <begin position="54"/>
        <end position="73"/>
    </location>
</feature>
<feature type="region of interest" description="Disordered" evidence="1">
    <location>
        <begin position="396"/>
        <end position="425"/>
    </location>
</feature>
<feature type="region of interest" description="Disordered" evidence="1">
    <location>
        <begin position="1"/>
        <end position="33"/>
    </location>
</feature>
<evidence type="ECO:0000313" key="2">
    <source>
        <dbReference type="EMBL" id="KAJ5727295.1"/>
    </source>
</evidence>
<feature type="region of interest" description="Disordered" evidence="1">
    <location>
        <begin position="273"/>
        <end position="294"/>
    </location>
</feature>
<dbReference type="AlphaFoldDB" id="A0AAD6HMG4"/>
<dbReference type="Proteomes" id="UP001215712">
    <property type="component" value="Unassembled WGS sequence"/>
</dbReference>
<reference evidence="2" key="1">
    <citation type="journal article" date="2023" name="IMA Fungus">
        <title>Comparative genomic study of the Penicillium genus elucidates a diverse pangenome and 15 lateral gene transfer events.</title>
        <authorList>
            <person name="Petersen C."/>
            <person name="Sorensen T."/>
            <person name="Nielsen M.R."/>
            <person name="Sondergaard T.E."/>
            <person name="Sorensen J.L."/>
            <person name="Fitzpatrick D.A."/>
            <person name="Frisvad J.C."/>
            <person name="Nielsen K.L."/>
        </authorList>
    </citation>
    <scope>NUCLEOTIDE SEQUENCE</scope>
    <source>
        <strain evidence="2">IBT 17514</strain>
    </source>
</reference>
<keyword evidence="3" id="KW-1185">Reference proteome</keyword>
<organism evidence="2 3">
    <name type="scientific">Penicillium malachiteum</name>
    <dbReference type="NCBI Taxonomy" id="1324776"/>
    <lineage>
        <taxon>Eukaryota</taxon>
        <taxon>Fungi</taxon>
        <taxon>Dikarya</taxon>
        <taxon>Ascomycota</taxon>
        <taxon>Pezizomycotina</taxon>
        <taxon>Eurotiomycetes</taxon>
        <taxon>Eurotiomycetidae</taxon>
        <taxon>Eurotiales</taxon>
        <taxon>Aspergillaceae</taxon>
        <taxon>Penicillium</taxon>
    </lineage>
</organism>
<feature type="compositionally biased region" description="Polar residues" evidence="1">
    <location>
        <begin position="208"/>
        <end position="219"/>
    </location>
</feature>
<evidence type="ECO:0000313" key="3">
    <source>
        <dbReference type="Proteomes" id="UP001215712"/>
    </source>
</evidence>
<dbReference type="EMBL" id="JAQJAN010000006">
    <property type="protein sequence ID" value="KAJ5727295.1"/>
    <property type="molecule type" value="Genomic_DNA"/>
</dbReference>
<sequence>MEKESPGPQKVRFRDMSPVTDEQACDNDAQNGLHVNTANEASLYSKKSDFISLPDPGSDTLSGSSTGSMQGQMAFPSSSDPMSNPNHPRFFQNGALPSTGMEHPFMSINQLLNPTPRPQYYQAPMQYGWLPAASPPATEESVSPAVYRTPMNPPGFKAFASASNHPTYYQPTEYELPRKRVKPNTALPIRGKNTSTPKHGIPHESKYNHASGQTSTPRSQRPKPNLVVEFTDVAAHTAKCDQCNGRNKDGMTRCATCGWQCCRKCLNNRHGDRTHPSFTSTHVPANESGLSSFNRRNTANVSASASASGSGSASATFASAAATTLNTPCPVRNEASNQNSPSVSSIFQSSNSPTPAQRSGFTISSAPAQRSGLNTGPPTTTVQRSGFTAFSSIITSPCPAPSAPTRAPVSDREPAASRPSAAGATPEAKAAILLMDLSSDSSLSSTGVVEGAGPATQEHGGGGAITDNQDGVQWSADDFDFPVGEEYDNVRRNPSRRARPIDMKE</sequence>
<protein>
    <submittedName>
        <fullName evidence="2">Uncharacterized protein</fullName>
    </submittedName>
</protein>
<feature type="compositionally biased region" description="Acidic residues" evidence="1">
    <location>
        <begin position="477"/>
        <end position="487"/>
    </location>
</feature>
<feature type="compositionally biased region" description="Polar residues" evidence="1">
    <location>
        <begin position="276"/>
        <end position="294"/>
    </location>
</feature>
<accession>A0AAD6HMG4</accession>
<proteinExistence type="predicted"/>
<name>A0AAD6HMG4_9EURO</name>
<feature type="compositionally biased region" description="Polar residues" evidence="1">
    <location>
        <begin position="334"/>
        <end position="383"/>
    </location>
</feature>
<gene>
    <name evidence="2" type="ORF">N7493_005115</name>
</gene>